<dbReference type="Gramene" id="TuG1812G0100002038.01.T03">
    <property type="protein sequence ID" value="TuG1812G0100002038.01.T03"/>
    <property type="gene ID" value="TuG1812G0100002038.01"/>
</dbReference>
<dbReference type="Gramene" id="TuG1812G0100002038.01.T04">
    <property type="protein sequence ID" value="TuG1812G0100002038.01.T04"/>
    <property type="gene ID" value="TuG1812G0100002038.01"/>
</dbReference>
<sequence length="157" mass="17173">CVTERVVFFYSADGARLFFECDGAVHGVSALASLHLCAPLCDACDAERATLYCQIGAHRAMLCAGRRALLDRGGGASPVDAYTSGYAPAEIVCILSVDAPSSHEDFDVWLADNLPQILHEVQMNQSRFKFQTSNLCVRTCVIKDARIHWPAYHTSPH</sequence>
<keyword evidence="2" id="KW-1185">Reference proteome</keyword>
<protein>
    <submittedName>
        <fullName evidence="1">Uncharacterized protein</fullName>
    </submittedName>
</protein>
<dbReference type="EnsemblPlants" id="TuG1812G0100002038.01.T04">
    <property type="protein sequence ID" value="TuG1812G0100002038.01.T04"/>
    <property type="gene ID" value="TuG1812G0100002038.01"/>
</dbReference>
<name>A0A8R7JYT7_TRIUA</name>
<reference evidence="1" key="3">
    <citation type="submission" date="2022-06" db="UniProtKB">
        <authorList>
            <consortium name="EnsemblPlants"/>
        </authorList>
    </citation>
    <scope>IDENTIFICATION</scope>
</reference>
<accession>A0A8R7JYT7</accession>
<dbReference type="EnsemblPlants" id="TuG1812G0100002038.01.T01">
    <property type="protein sequence ID" value="TuG1812G0100002038.01.T01"/>
    <property type="gene ID" value="TuG1812G0100002038.01"/>
</dbReference>
<dbReference type="Gramene" id="TuG1812G0100002038.01.T02">
    <property type="protein sequence ID" value="TuG1812G0100002038.01.T02"/>
    <property type="gene ID" value="TuG1812G0100002038.01"/>
</dbReference>
<organism evidence="1 2">
    <name type="scientific">Triticum urartu</name>
    <name type="common">Red wild einkorn</name>
    <name type="synonym">Crithodium urartu</name>
    <dbReference type="NCBI Taxonomy" id="4572"/>
    <lineage>
        <taxon>Eukaryota</taxon>
        <taxon>Viridiplantae</taxon>
        <taxon>Streptophyta</taxon>
        <taxon>Embryophyta</taxon>
        <taxon>Tracheophyta</taxon>
        <taxon>Spermatophyta</taxon>
        <taxon>Magnoliopsida</taxon>
        <taxon>Liliopsida</taxon>
        <taxon>Poales</taxon>
        <taxon>Poaceae</taxon>
        <taxon>BOP clade</taxon>
        <taxon>Pooideae</taxon>
        <taxon>Triticodae</taxon>
        <taxon>Triticeae</taxon>
        <taxon>Triticinae</taxon>
        <taxon>Triticum</taxon>
    </lineage>
</organism>
<reference evidence="2" key="1">
    <citation type="journal article" date="2013" name="Nature">
        <title>Draft genome of the wheat A-genome progenitor Triticum urartu.</title>
        <authorList>
            <person name="Ling H.Q."/>
            <person name="Zhao S."/>
            <person name="Liu D."/>
            <person name="Wang J."/>
            <person name="Sun H."/>
            <person name="Zhang C."/>
            <person name="Fan H."/>
            <person name="Li D."/>
            <person name="Dong L."/>
            <person name="Tao Y."/>
            <person name="Gao C."/>
            <person name="Wu H."/>
            <person name="Li Y."/>
            <person name="Cui Y."/>
            <person name="Guo X."/>
            <person name="Zheng S."/>
            <person name="Wang B."/>
            <person name="Yu K."/>
            <person name="Liang Q."/>
            <person name="Yang W."/>
            <person name="Lou X."/>
            <person name="Chen J."/>
            <person name="Feng M."/>
            <person name="Jian J."/>
            <person name="Zhang X."/>
            <person name="Luo G."/>
            <person name="Jiang Y."/>
            <person name="Liu J."/>
            <person name="Wang Z."/>
            <person name="Sha Y."/>
            <person name="Zhang B."/>
            <person name="Wu H."/>
            <person name="Tang D."/>
            <person name="Shen Q."/>
            <person name="Xue P."/>
            <person name="Zou S."/>
            <person name="Wang X."/>
            <person name="Liu X."/>
            <person name="Wang F."/>
            <person name="Yang Y."/>
            <person name="An X."/>
            <person name="Dong Z."/>
            <person name="Zhang K."/>
            <person name="Zhang X."/>
            <person name="Luo M.C."/>
            <person name="Dvorak J."/>
            <person name="Tong Y."/>
            <person name="Wang J."/>
            <person name="Yang H."/>
            <person name="Li Z."/>
            <person name="Wang D."/>
            <person name="Zhang A."/>
            <person name="Wang J."/>
        </authorList>
    </citation>
    <scope>NUCLEOTIDE SEQUENCE</scope>
    <source>
        <strain evidence="2">cv. G1812</strain>
    </source>
</reference>
<dbReference type="AlphaFoldDB" id="A0A8R7JYT7"/>
<reference evidence="1" key="2">
    <citation type="submission" date="2018-03" db="EMBL/GenBank/DDBJ databases">
        <title>The Triticum urartu genome reveals the dynamic nature of wheat genome evolution.</title>
        <authorList>
            <person name="Ling H."/>
            <person name="Ma B."/>
            <person name="Shi X."/>
            <person name="Liu H."/>
            <person name="Dong L."/>
            <person name="Sun H."/>
            <person name="Cao Y."/>
            <person name="Gao Q."/>
            <person name="Zheng S."/>
            <person name="Li Y."/>
            <person name="Yu Y."/>
            <person name="Du H."/>
            <person name="Qi M."/>
            <person name="Li Y."/>
            <person name="Yu H."/>
            <person name="Cui Y."/>
            <person name="Wang N."/>
            <person name="Chen C."/>
            <person name="Wu H."/>
            <person name="Zhao Y."/>
            <person name="Zhang J."/>
            <person name="Li Y."/>
            <person name="Zhou W."/>
            <person name="Zhang B."/>
            <person name="Hu W."/>
            <person name="Eijk M."/>
            <person name="Tang J."/>
            <person name="Witsenboer H."/>
            <person name="Zhao S."/>
            <person name="Li Z."/>
            <person name="Zhang A."/>
            <person name="Wang D."/>
            <person name="Liang C."/>
        </authorList>
    </citation>
    <scope>NUCLEOTIDE SEQUENCE [LARGE SCALE GENOMIC DNA]</scope>
    <source>
        <strain evidence="1">cv. G1812</strain>
    </source>
</reference>
<evidence type="ECO:0000313" key="1">
    <source>
        <dbReference type="EnsemblPlants" id="TuG1812G0100002038.01.T02"/>
    </source>
</evidence>
<dbReference type="Proteomes" id="UP000015106">
    <property type="component" value="Chromosome 1"/>
</dbReference>
<dbReference type="EnsemblPlants" id="TuG1812G0100002038.01.T03">
    <property type="protein sequence ID" value="TuG1812G0100002038.01.T03"/>
    <property type="gene ID" value="TuG1812G0100002038.01"/>
</dbReference>
<dbReference type="Gramene" id="TuG1812G0100002038.01.T01">
    <property type="protein sequence ID" value="TuG1812G0100002038.01.T01"/>
    <property type="gene ID" value="TuG1812G0100002038.01"/>
</dbReference>
<evidence type="ECO:0000313" key="2">
    <source>
        <dbReference type="Proteomes" id="UP000015106"/>
    </source>
</evidence>
<dbReference type="EnsemblPlants" id="TuG1812G0100002038.01.T02">
    <property type="protein sequence ID" value="TuG1812G0100002038.01.T02"/>
    <property type="gene ID" value="TuG1812G0100002038.01"/>
</dbReference>
<proteinExistence type="predicted"/>